<organism evidence="1 2">
    <name type="scientific">Candidatus Methylomirabilis tolerans</name>
    <dbReference type="NCBI Taxonomy" id="3123416"/>
    <lineage>
        <taxon>Bacteria</taxon>
        <taxon>Candidatus Methylomirabilota</taxon>
        <taxon>Candidatus Methylomirabilia</taxon>
        <taxon>Candidatus Methylomirabilales</taxon>
        <taxon>Candidatus Methylomirabilaceae</taxon>
        <taxon>Candidatus Methylomirabilis</taxon>
    </lineage>
</organism>
<dbReference type="Pfam" id="PF04365">
    <property type="entry name" value="BrnT_toxin"/>
    <property type="match status" value="1"/>
</dbReference>
<dbReference type="InterPro" id="IPR007460">
    <property type="entry name" value="BrnT_toxin"/>
</dbReference>
<proteinExistence type="predicted"/>
<comment type="caution">
    <text evidence="1">The sequence shown here is derived from an EMBL/GenBank/DDBJ whole genome shotgun (WGS) entry which is preliminary data.</text>
</comment>
<sequence>MTITWDPAKAEANVRKHGIRFADAEGVLFDPNALTEEDEHLEGEQRFVSIGMDPVGRLLVVVYTFRGEDIRLISVRRATRQERRAYEAGI</sequence>
<dbReference type="Proteomes" id="UP001197609">
    <property type="component" value="Unassembled WGS sequence"/>
</dbReference>
<protein>
    <submittedName>
        <fullName evidence="1">BrnT family toxin</fullName>
    </submittedName>
</protein>
<evidence type="ECO:0000313" key="2">
    <source>
        <dbReference type="Proteomes" id="UP001197609"/>
    </source>
</evidence>
<evidence type="ECO:0000313" key="1">
    <source>
        <dbReference type="EMBL" id="MBZ0160345.1"/>
    </source>
</evidence>
<dbReference type="EMBL" id="JAIOIU010000120">
    <property type="protein sequence ID" value="MBZ0160345.1"/>
    <property type="molecule type" value="Genomic_DNA"/>
</dbReference>
<gene>
    <name evidence="1" type="ORF">K8G79_09450</name>
</gene>
<name>A0AAJ1AKV1_9BACT</name>
<dbReference type="InterPro" id="IPR038573">
    <property type="entry name" value="BrnT_sf"/>
</dbReference>
<reference evidence="1 2" key="1">
    <citation type="journal article" date="2021" name="bioRxiv">
        <title>Unraveling nitrogen, sulfur and carbon metabolic pathways and microbial community transcriptional responses to substrate deprivation and toxicity stresses in a bioreactor mimicking anoxic brackish coastal sediment conditions.</title>
        <authorList>
            <person name="Martins P.D."/>
            <person name="Echeveste M.J."/>
            <person name="Arshad A."/>
            <person name="Kurth J."/>
            <person name="Ouboter H."/>
            <person name="Jetten M.S.M."/>
            <person name="Welte C.U."/>
        </authorList>
    </citation>
    <scope>NUCLEOTIDE SEQUENCE [LARGE SCALE GENOMIC DNA]</scope>
    <source>
        <strain evidence="1">MAG_38</strain>
    </source>
</reference>
<dbReference type="AlphaFoldDB" id="A0AAJ1AKV1"/>
<dbReference type="Gene3D" id="3.10.450.530">
    <property type="entry name" value="Ribonuclease toxin, BrnT, of type II toxin-antitoxin system"/>
    <property type="match status" value="1"/>
</dbReference>
<accession>A0AAJ1AKV1</accession>